<feature type="compositionally biased region" description="Polar residues" evidence="1">
    <location>
        <begin position="524"/>
        <end position="534"/>
    </location>
</feature>
<reference evidence="2" key="1">
    <citation type="submission" date="2022-07" db="EMBL/GenBank/DDBJ databases">
        <title>Phylogenomic reconstructions and comparative analyses of Kickxellomycotina fungi.</title>
        <authorList>
            <person name="Reynolds N.K."/>
            <person name="Stajich J.E."/>
            <person name="Barry K."/>
            <person name="Grigoriev I.V."/>
            <person name="Crous P."/>
            <person name="Smith M.E."/>
        </authorList>
    </citation>
    <scope>NUCLEOTIDE SEQUENCE</scope>
    <source>
        <strain evidence="2">NRRL 3115</strain>
    </source>
</reference>
<feature type="region of interest" description="Disordered" evidence="1">
    <location>
        <begin position="1"/>
        <end position="38"/>
    </location>
</feature>
<dbReference type="AlphaFoldDB" id="A0A9W8G6F6"/>
<evidence type="ECO:0000256" key="1">
    <source>
        <dbReference type="SAM" id="MobiDB-lite"/>
    </source>
</evidence>
<dbReference type="EMBL" id="JANBTW010000040">
    <property type="protein sequence ID" value="KAJ2676425.1"/>
    <property type="molecule type" value="Genomic_DNA"/>
</dbReference>
<sequence length="636" mass="65876">MNTGHSMRRQHSPEPLYPEHSELPPLSTASNSRALPPALKLSLDSSKLDQTLSQSAPTSPFLPRIASTVKPQSIPHASLSTAATPPLASVGFPSRGTDLLGAYRSRTGSVGGDGSSHRVKSADVLSSGGERLLFPHQRALSIQHSVSSCISPTSAVNGALPDAIPKPSMTMGAANIDRSNSRQSRRCSVAMSTNLSITQGLPIDPDRLDMDDDDSDGGYQSSGQISRGGLSSHGFSDIDEDLVSPGDIEAGSFGQSSMLSGTIKRPNDKALQTASSSCSTPRNKAFERLRSLVEEDKQALASEMEHEGQITRSIRHNSVQEWLRSSGSSPFSTIGSVPTGSSSLADDSSSLSTLAAPHPTVPMLRSSSATKQSRVLRTPTLHSQVDNAVASPDTMVGVPFPTSPASSVVSSPNLSSSYVSAVNSAGNVATIMYPSTGSSQLATGLLAGCAAGQSRKRKFMDDDNASTSSGGAIDGHDSNGCRSPGAAATDEIGGTNGPLAHHPYKRQAMSPSGLRVQVGMANGSKLSGSASSTPSHRRVSLAPKSNPSSPLLGSTRPIAVPVISRHQSHGLNIPAVSNPILHNVMSGGKSPGNRVRSRSGATLVGSQGNIMQANGVFSRMNISDKKVDGSSGELLE</sequence>
<comment type="caution">
    <text evidence="2">The sequence shown here is derived from an EMBL/GenBank/DDBJ whole genome shotgun (WGS) entry which is preliminary data.</text>
</comment>
<proteinExistence type="predicted"/>
<name>A0A9W8G6F6_9FUNG</name>
<dbReference type="Proteomes" id="UP001151518">
    <property type="component" value="Unassembled WGS sequence"/>
</dbReference>
<evidence type="ECO:0000313" key="2">
    <source>
        <dbReference type="EMBL" id="KAJ2676425.1"/>
    </source>
</evidence>
<evidence type="ECO:0000313" key="3">
    <source>
        <dbReference type="Proteomes" id="UP001151518"/>
    </source>
</evidence>
<feature type="compositionally biased region" description="Polar residues" evidence="1">
    <location>
        <begin position="543"/>
        <end position="552"/>
    </location>
</feature>
<feature type="compositionally biased region" description="Low complexity" evidence="1">
    <location>
        <begin position="325"/>
        <end position="356"/>
    </location>
</feature>
<organism evidence="2 3">
    <name type="scientific">Coemansia spiralis</name>
    <dbReference type="NCBI Taxonomy" id="417178"/>
    <lineage>
        <taxon>Eukaryota</taxon>
        <taxon>Fungi</taxon>
        <taxon>Fungi incertae sedis</taxon>
        <taxon>Zoopagomycota</taxon>
        <taxon>Kickxellomycotina</taxon>
        <taxon>Kickxellomycetes</taxon>
        <taxon>Kickxellales</taxon>
        <taxon>Kickxellaceae</taxon>
        <taxon>Coemansia</taxon>
    </lineage>
</organism>
<feature type="region of interest" description="Disordered" evidence="1">
    <location>
        <begin position="325"/>
        <end position="373"/>
    </location>
</feature>
<feature type="region of interest" description="Disordered" evidence="1">
    <location>
        <begin position="196"/>
        <end position="263"/>
    </location>
</feature>
<dbReference type="OrthoDB" id="5581516at2759"/>
<accession>A0A9W8G6F6</accession>
<feature type="compositionally biased region" description="Basic residues" evidence="1">
    <location>
        <begin position="1"/>
        <end position="10"/>
    </location>
</feature>
<protein>
    <submittedName>
        <fullName evidence="2">Uncharacterized protein</fullName>
    </submittedName>
</protein>
<gene>
    <name evidence="2" type="ORF">GGI25_003575</name>
</gene>
<feature type="region of interest" description="Disordered" evidence="1">
    <location>
        <begin position="523"/>
        <end position="553"/>
    </location>
</feature>
<feature type="region of interest" description="Disordered" evidence="1">
    <location>
        <begin position="459"/>
        <end position="505"/>
    </location>
</feature>